<dbReference type="Pfam" id="PF12802">
    <property type="entry name" value="MarR_2"/>
    <property type="match status" value="1"/>
</dbReference>
<organism evidence="2 3">
    <name type="scientific">Microbacterium nanhaiense</name>
    <dbReference type="NCBI Taxonomy" id="1301026"/>
    <lineage>
        <taxon>Bacteria</taxon>
        <taxon>Bacillati</taxon>
        <taxon>Actinomycetota</taxon>
        <taxon>Actinomycetes</taxon>
        <taxon>Micrococcales</taxon>
        <taxon>Microbacteriaceae</taxon>
        <taxon>Microbacterium</taxon>
    </lineage>
</organism>
<dbReference type="InterPro" id="IPR036388">
    <property type="entry name" value="WH-like_DNA-bd_sf"/>
</dbReference>
<gene>
    <name evidence="2" type="ORF">GCM10010910_23510</name>
</gene>
<evidence type="ECO:0000259" key="1">
    <source>
        <dbReference type="PROSITE" id="PS50995"/>
    </source>
</evidence>
<dbReference type="Gene3D" id="1.10.10.10">
    <property type="entry name" value="Winged helix-like DNA-binding domain superfamily/Winged helix DNA-binding domain"/>
    <property type="match status" value="1"/>
</dbReference>
<dbReference type="Proteomes" id="UP000638043">
    <property type="component" value="Unassembled WGS sequence"/>
</dbReference>
<dbReference type="SMART" id="SM00347">
    <property type="entry name" value="HTH_MARR"/>
    <property type="match status" value="1"/>
</dbReference>
<dbReference type="PANTHER" id="PTHR33164">
    <property type="entry name" value="TRANSCRIPTIONAL REGULATOR, MARR FAMILY"/>
    <property type="match status" value="1"/>
</dbReference>
<accession>A0ABQ2N247</accession>
<evidence type="ECO:0000313" key="2">
    <source>
        <dbReference type="EMBL" id="GGO65714.1"/>
    </source>
</evidence>
<evidence type="ECO:0000313" key="3">
    <source>
        <dbReference type="Proteomes" id="UP000638043"/>
    </source>
</evidence>
<name>A0ABQ2N247_9MICO</name>
<sequence length="185" mass="20271">MTQDDEKVRSLVDPRLMDPSGEIVAHRHLGAEDVEQVVAVLEAMGAWSRLERDLSEKAREYMRLGDKDMRALRYLIAAQRQGVLATPGMIAAHLRISPAATTKLTDRLEAGGHIRRLPHPADRRRIAIEVTESTSASARASVGRSHARRFDAIASLSGEDRAAVLRFFDALTRAAEGIEPGLGEA</sequence>
<protein>
    <submittedName>
        <fullName evidence="2">MarR family transcriptional regulator</fullName>
    </submittedName>
</protein>
<dbReference type="RefSeq" id="WP_229661284.1">
    <property type="nucleotide sequence ID" value="NZ_BMMQ01000007.1"/>
</dbReference>
<dbReference type="InterPro" id="IPR036390">
    <property type="entry name" value="WH_DNA-bd_sf"/>
</dbReference>
<dbReference type="PANTHER" id="PTHR33164:SF103">
    <property type="entry name" value="REGULATORY PROTEIN MARR"/>
    <property type="match status" value="1"/>
</dbReference>
<proteinExistence type="predicted"/>
<keyword evidence="3" id="KW-1185">Reference proteome</keyword>
<reference evidence="3" key="1">
    <citation type="journal article" date="2019" name="Int. J. Syst. Evol. Microbiol.">
        <title>The Global Catalogue of Microorganisms (GCM) 10K type strain sequencing project: providing services to taxonomists for standard genome sequencing and annotation.</title>
        <authorList>
            <consortium name="The Broad Institute Genomics Platform"/>
            <consortium name="The Broad Institute Genome Sequencing Center for Infectious Disease"/>
            <person name="Wu L."/>
            <person name="Ma J."/>
        </authorList>
    </citation>
    <scope>NUCLEOTIDE SEQUENCE [LARGE SCALE GENOMIC DNA]</scope>
    <source>
        <strain evidence="3">CGMCC 4.7181</strain>
    </source>
</reference>
<dbReference type="SUPFAM" id="SSF46785">
    <property type="entry name" value="Winged helix' DNA-binding domain"/>
    <property type="match status" value="1"/>
</dbReference>
<dbReference type="PROSITE" id="PS50995">
    <property type="entry name" value="HTH_MARR_2"/>
    <property type="match status" value="1"/>
</dbReference>
<feature type="domain" description="HTH marR-type" evidence="1">
    <location>
        <begin position="27"/>
        <end position="173"/>
    </location>
</feature>
<dbReference type="InterPro" id="IPR039422">
    <property type="entry name" value="MarR/SlyA-like"/>
</dbReference>
<dbReference type="EMBL" id="BMMQ01000007">
    <property type="protein sequence ID" value="GGO65714.1"/>
    <property type="molecule type" value="Genomic_DNA"/>
</dbReference>
<comment type="caution">
    <text evidence="2">The sequence shown here is derived from an EMBL/GenBank/DDBJ whole genome shotgun (WGS) entry which is preliminary data.</text>
</comment>
<dbReference type="InterPro" id="IPR000835">
    <property type="entry name" value="HTH_MarR-typ"/>
</dbReference>